<keyword evidence="6" id="KW-1185">Reference proteome</keyword>
<evidence type="ECO:0000256" key="3">
    <source>
        <dbReference type="ARBA" id="ARBA00023163"/>
    </source>
</evidence>
<proteinExistence type="predicted"/>
<dbReference type="RefSeq" id="WP_145149118.1">
    <property type="nucleotide sequence ID" value="NZ_VNIM01000016.1"/>
</dbReference>
<dbReference type="Gene3D" id="1.10.10.10">
    <property type="entry name" value="Winged helix-like DNA-binding domain superfamily/Winged helix DNA-binding domain"/>
    <property type="match status" value="1"/>
</dbReference>
<dbReference type="GO" id="GO:0043565">
    <property type="term" value="F:sequence-specific DNA binding"/>
    <property type="evidence" value="ECO:0007669"/>
    <property type="project" value="InterPro"/>
</dbReference>
<accession>A0A558R8U0</accession>
<name>A0A558R8U0_9SPHN</name>
<dbReference type="CDD" id="cd00090">
    <property type="entry name" value="HTH_ARSR"/>
    <property type="match status" value="1"/>
</dbReference>
<dbReference type="InterPro" id="IPR019888">
    <property type="entry name" value="Tscrpt_reg_AsnC-like"/>
</dbReference>
<dbReference type="InterPro" id="IPR000485">
    <property type="entry name" value="AsnC-type_HTH_dom"/>
</dbReference>
<comment type="caution">
    <text evidence="5">The sequence shown here is derived from an EMBL/GenBank/DDBJ whole genome shotgun (WGS) entry which is preliminary data.</text>
</comment>
<organism evidence="5 6">
    <name type="scientific">Alterirhizorhabdus solaris</name>
    <dbReference type="NCBI Taxonomy" id="2529389"/>
    <lineage>
        <taxon>Bacteria</taxon>
        <taxon>Pseudomonadati</taxon>
        <taxon>Pseudomonadota</taxon>
        <taxon>Alphaproteobacteria</taxon>
        <taxon>Sphingomonadales</taxon>
        <taxon>Rhizorhabdaceae</taxon>
        <taxon>Alterirhizorhabdus</taxon>
    </lineage>
</organism>
<dbReference type="PRINTS" id="PR00033">
    <property type="entry name" value="HTHASNC"/>
</dbReference>
<dbReference type="InterPro" id="IPR011991">
    <property type="entry name" value="ArsR-like_HTH"/>
</dbReference>
<dbReference type="SMART" id="SM00344">
    <property type="entry name" value="HTH_ASNC"/>
    <property type="match status" value="1"/>
</dbReference>
<evidence type="ECO:0000256" key="2">
    <source>
        <dbReference type="ARBA" id="ARBA00023125"/>
    </source>
</evidence>
<dbReference type="PANTHER" id="PTHR30154:SF34">
    <property type="entry name" value="TRANSCRIPTIONAL REGULATOR AZLB"/>
    <property type="match status" value="1"/>
</dbReference>
<protein>
    <submittedName>
        <fullName evidence="5">Lrp/AsnC family transcriptional regulator</fullName>
    </submittedName>
</protein>
<dbReference type="Pfam" id="PF01037">
    <property type="entry name" value="AsnC_trans_reg"/>
    <property type="match status" value="1"/>
</dbReference>
<dbReference type="SUPFAM" id="SSF54909">
    <property type="entry name" value="Dimeric alpha+beta barrel"/>
    <property type="match status" value="1"/>
</dbReference>
<evidence type="ECO:0000313" key="5">
    <source>
        <dbReference type="EMBL" id="TVV75819.1"/>
    </source>
</evidence>
<keyword evidence="1" id="KW-0805">Transcription regulation</keyword>
<reference evidence="5 6" key="1">
    <citation type="submission" date="2019-07" db="EMBL/GenBank/DDBJ databases">
        <title>Sphingomonas solaris sp. nov., isolated from a solar panel from Boston, Massachusetts.</title>
        <authorList>
            <person name="Tanner K."/>
            <person name="Pascual J."/>
            <person name="Mancuso C."/>
            <person name="Pereto J."/>
            <person name="Khalil A."/>
            <person name="Vilanova C."/>
        </authorList>
    </citation>
    <scope>NUCLEOTIDE SEQUENCE [LARGE SCALE GENOMIC DNA]</scope>
    <source>
        <strain evidence="5 6">R4DWN</strain>
    </source>
</reference>
<dbReference type="Gene3D" id="3.30.70.920">
    <property type="match status" value="1"/>
</dbReference>
<evidence type="ECO:0000259" key="4">
    <source>
        <dbReference type="PROSITE" id="PS50956"/>
    </source>
</evidence>
<dbReference type="EMBL" id="VNIM01000016">
    <property type="protein sequence ID" value="TVV75819.1"/>
    <property type="molecule type" value="Genomic_DNA"/>
</dbReference>
<dbReference type="InterPro" id="IPR036390">
    <property type="entry name" value="WH_DNA-bd_sf"/>
</dbReference>
<evidence type="ECO:0000256" key="1">
    <source>
        <dbReference type="ARBA" id="ARBA00023015"/>
    </source>
</evidence>
<dbReference type="AlphaFoldDB" id="A0A558R8U0"/>
<dbReference type="GO" id="GO:0006355">
    <property type="term" value="P:regulation of DNA-templated transcription"/>
    <property type="evidence" value="ECO:0007669"/>
    <property type="project" value="UniProtKB-ARBA"/>
</dbReference>
<dbReference type="GO" id="GO:0005829">
    <property type="term" value="C:cytosol"/>
    <property type="evidence" value="ECO:0007669"/>
    <property type="project" value="TreeGrafter"/>
</dbReference>
<dbReference type="InterPro" id="IPR036388">
    <property type="entry name" value="WH-like_DNA-bd_sf"/>
</dbReference>
<dbReference type="PROSITE" id="PS50956">
    <property type="entry name" value="HTH_ASNC_2"/>
    <property type="match status" value="1"/>
</dbReference>
<dbReference type="OrthoDB" id="9802341at2"/>
<dbReference type="Pfam" id="PF13412">
    <property type="entry name" value="HTH_24"/>
    <property type="match status" value="1"/>
</dbReference>
<dbReference type="SUPFAM" id="SSF46785">
    <property type="entry name" value="Winged helix' DNA-binding domain"/>
    <property type="match status" value="1"/>
</dbReference>
<dbReference type="Proteomes" id="UP000318681">
    <property type="component" value="Unassembled WGS sequence"/>
</dbReference>
<dbReference type="PROSITE" id="PS00519">
    <property type="entry name" value="HTH_ASNC_1"/>
    <property type="match status" value="1"/>
</dbReference>
<dbReference type="InterPro" id="IPR019887">
    <property type="entry name" value="Tscrpt_reg_AsnC/Lrp_C"/>
</dbReference>
<evidence type="ECO:0000313" key="6">
    <source>
        <dbReference type="Proteomes" id="UP000318681"/>
    </source>
</evidence>
<keyword evidence="3" id="KW-0804">Transcription</keyword>
<feature type="domain" description="HTH asnC-type" evidence="4">
    <location>
        <begin position="7"/>
        <end position="68"/>
    </location>
</feature>
<dbReference type="PANTHER" id="PTHR30154">
    <property type="entry name" value="LEUCINE-RESPONSIVE REGULATORY PROTEIN"/>
    <property type="match status" value="1"/>
</dbReference>
<dbReference type="GO" id="GO:0043200">
    <property type="term" value="P:response to amino acid"/>
    <property type="evidence" value="ECO:0007669"/>
    <property type="project" value="TreeGrafter"/>
</dbReference>
<gene>
    <name evidence="5" type="ORF">FOY91_05935</name>
</gene>
<dbReference type="InterPro" id="IPR011008">
    <property type="entry name" value="Dimeric_a/b-barrel"/>
</dbReference>
<keyword evidence="2" id="KW-0238">DNA-binding</keyword>
<sequence>MSTGPKLDRLDFKILAHLQKNGRITNVDLADAVGLSPSPCLSRVKRLEKHGYITGYGAHIALGKLGETLTVFTEVTLSDHRSGDFSRFEQRVRVVPEIVECHLVSGGYDYLLKFITKNVSHYQEVIESILDKDFGIEKYFSYIVIKSPVVKRFDPIETLFDERIG</sequence>
<dbReference type="InterPro" id="IPR019885">
    <property type="entry name" value="Tscrpt_reg_HTH_AsnC-type_CS"/>
</dbReference>